<feature type="transmembrane region" description="Helical" evidence="6">
    <location>
        <begin position="95"/>
        <end position="116"/>
    </location>
</feature>
<keyword evidence="8" id="KW-1185">Reference proteome</keyword>
<evidence type="ECO:0000313" key="7">
    <source>
        <dbReference type="EMBL" id="PWJ53178.1"/>
    </source>
</evidence>
<accession>A0A316A7J7</accession>
<evidence type="ECO:0000256" key="6">
    <source>
        <dbReference type="SAM" id="Phobius"/>
    </source>
</evidence>
<feature type="transmembrane region" description="Helical" evidence="6">
    <location>
        <begin position="153"/>
        <end position="171"/>
    </location>
</feature>
<dbReference type="InterPro" id="IPR044772">
    <property type="entry name" value="NO3_transporter"/>
</dbReference>
<dbReference type="EMBL" id="QGDQ01000014">
    <property type="protein sequence ID" value="PWJ53178.1"/>
    <property type="molecule type" value="Genomic_DNA"/>
</dbReference>
<sequence length="491" mass="51918">MPELSHSGTDMQHGVFTFLHMSSDTSQGTRHTPPKAAAPDRLEVVTTPDAAVGTMDAPRPGRWVDVWNPQDEAQWEGGGRAVARRNLWWSIAAEFLGFTVWQLWSIATPVLIAAGYPITTDQALWLVSVPVLVGATMRFPYSFAVAKFGGRNWTIISALLLIIPCLGLVYVANTPGISFGLMLLIAATAGFGGGNFASSMSNISFFFPEKEKGAALGLNAAGGNIGVAVIQFVTPFLVVAGVAASTARPAYILIPLVLIAALGAWRYMDNLSQAKSDTEAWKLAARTKHTWIVSLLYIGTFGSFIGYAAAFPLLLKTQFPDVNLGIAFLGALIGSLARPWGGKLADRMGGARVSIAAYAVLALGAVGAVVALQAKSLPMFFAAFMVLFIASGIGNGSTYRMIPAIFRGKTAMDDVDGLVRAKRIASACIGISAGIGAYGGFLVNRGFATSTAQFGSLQPALWSFVAFYVLCIGVTWAVYARKGALGLSERI</sequence>
<feature type="transmembrane region" description="Helical" evidence="6">
    <location>
        <begin position="218"/>
        <end position="244"/>
    </location>
</feature>
<comment type="subcellular location">
    <subcellularLocation>
        <location evidence="1">Membrane</location>
        <topology evidence="1">Multi-pass membrane protein</topology>
    </subcellularLocation>
</comment>
<organism evidence="7 8">
    <name type="scientific">Quadrisphaera granulorum</name>
    <dbReference type="NCBI Taxonomy" id="317664"/>
    <lineage>
        <taxon>Bacteria</taxon>
        <taxon>Bacillati</taxon>
        <taxon>Actinomycetota</taxon>
        <taxon>Actinomycetes</taxon>
        <taxon>Kineosporiales</taxon>
        <taxon>Kineosporiaceae</taxon>
        <taxon>Quadrisphaera</taxon>
    </lineage>
</organism>
<feature type="transmembrane region" description="Helical" evidence="6">
    <location>
        <begin position="289"/>
        <end position="310"/>
    </location>
</feature>
<comment type="caution">
    <text evidence="7">The sequence shown here is derived from an EMBL/GenBank/DDBJ whole genome shotgun (WGS) entry which is preliminary data.</text>
</comment>
<feature type="transmembrane region" description="Helical" evidence="6">
    <location>
        <begin position="461"/>
        <end position="480"/>
    </location>
</feature>
<evidence type="ECO:0000313" key="8">
    <source>
        <dbReference type="Proteomes" id="UP000245469"/>
    </source>
</evidence>
<dbReference type="GO" id="GO:0015112">
    <property type="term" value="F:nitrate transmembrane transporter activity"/>
    <property type="evidence" value="ECO:0007669"/>
    <property type="project" value="InterPro"/>
</dbReference>
<dbReference type="GO" id="GO:0016020">
    <property type="term" value="C:membrane"/>
    <property type="evidence" value="ECO:0007669"/>
    <property type="project" value="UniProtKB-SubCell"/>
</dbReference>
<comment type="similarity">
    <text evidence="2">Belongs to the major facilitator superfamily. Nitrate/nitrite porter (TC 2.A.1.8) family.</text>
</comment>
<keyword evidence="5 6" id="KW-0472">Membrane</keyword>
<feature type="transmembrane region" description="Helical" evidence="6">
    <location>
        <begin position="353"/>
        <end position="374"/>
    </location>
</feature>
<gene>
    <name evidence="7" type="ORF">BXY45_11473</name>
</gene>
<dbReference type="CDD" id="cd17341">
    <property type="entry name" value="MFS_NRT2_like"/>
    <property type="match status" value="1"/>
</dbReference>
<dbReference type="AlphaFoldDB" id="A0A316A7J7"/>
<dbReference type="SUPFAM" id="SSF103473">
    <property type="entry name" value="MFS general substrate transporter"/>
    <property type="match status" value="1"/>
</dbReference>
<evidence type="ECO:0000256" key="3">
    <source>
        <dbReference type="ARBA" id="ARBA00022692"/>
    </source>
</evidence>
<dbReference type="Pfam" id="PF07690">
    <property type="entry name" value="MFS_1"/>
    <property type="match status" value="1"/>
</dbReference>
<protein>
    <submittedName>
        <fullName evidence="7">NNP family nitrate/nitrite transporter-like MFS transporter</fullName>
    </submittedName>
</protein>
<name>A0A316A7J7_9ACTN</name>
<evidence type="ECO:0000256" key="1">
    <source>
        <dbReference type="ARBA" id="ARBA00004141"/>
    </source>
</evidence>
<keyword evidence="4 6" id="KW-1133">Transmembrane helix</keyword>
<feature type="transmembrane region" description="Helical" evidence="6">
    <location>
        <begin position="322"/>
        <end position="341"/>
    </location>
</feature>
<feature type="transmembrane region" description="Helical" evidence="6">
    <location>
        <begin position="177"/>
        <end position="197"/>
    </location>
</feature>
<dbReference type="Gene3D" id="1.20.1250.20">
    <property type="entry name" value="MFS general substrate transporter like domains"/>
    <property type="match status" value="1"/>
</dbReference>
<evidence type="ECO:0000256" key="2">
    <source>
        <dbReference type="ARBA" id="ARBA00008432"/>
    </source>
</evidence>
<evidence type="ECO:0000256" key="5">
    <source>
        <dbReference type="ARBA" id="ARBA00023136"/>
    </source>
</evidence>
<feature type="transmembrane region" description="Helical" evidence="6">
    <location>
        <begin position="380"/>
        <end position="402"/>
    </location>
</feature>
<dbReference type="InterPro" id="IPR011701">
    <property type="entry name" value="MFS"/>
</dbReference>
<feature type="transmembrane region" description="Helical" evidence="6">
    <location>
        <begin position="423"/>
        <end position="441"/>
    </location>
</feature>
<feature type="transmembrane region" description="Helical" evidence="6">
    <location>
        <begin position="250"/>
        <end position="268"/>
    </location>
</feature>
<dbReference type="Proteomes" id="UP000245469">
    <property type="component" value="Unassembled WGS sequence"/>
</dbReference>
<keyword evidence="3 6" id="KW-0812">Transmembrane</keyword>
<feature type="transmembrane region" description="Helical" evidence="6">
    <location>
        <begin position="122"/>
        <end position="141"/>
    </location>
</feature>
<reference evidence="7 8" key="1">
    <citation type="submission" date="2018-03" db="EMBL/GenBank/DDBJ databases">
        <title>Genomic Encyclopedia of Archaeal and Bacterial Type Strains, Phase II (KMG-II): from individual species to whole genera.</title>
        <authorList>
            <person name="Goeker M."/>
        </authorList>
    </citation>
    <scope>NUCLEOTIDE SEQUENCE [LARGE SCALE GENOMIC DNA]</scope>
    <source>
        <strain evidence="7 8">DSM 44889</strain>
    </source>
</reference>
<dbReference type="InterPro" id="IPR036259">
    <property type="entry name" value="MFS_trans_sf"/>
</dbReference>
<evidence type="ECO:0000256" key="4">
    <source>
        <dbReference type="ARBA" id="ARBA00022989"/>
    </source>
</evidence>
<dbReference type="PANTHER" id="PTHR23515">
    <property type="entry name" value="HIGH-AFFINITY NITRATE TRANSPORTER 2.3"/>
    <property type="match status" value="1"/>
</dbReference>
<proteinExistence type="inferred from homology"/>